<evidence type="ECO:0000313" key="4">
    <source>
        <dbReference type="Proteomes" id="UP000551616"/>
    </source>
</evidence>
<dbReference type="PANTHER" id="PTHR30093:SF2">
    <property type="entry name" value="TYPE II SECRETION SYSTEM PROTEIN H"/>
    <property type="match status" value="1"/>
</dbReference>
<feature type="transmembrane region" description="Helical" evidence="1">
    <location>
        <begin position="12"/>
        <end position="39"/>
    </location>
</feature>
<feature type="domain" description="DUF1559" evidence="2">
    <location>
        <begin position="41"/>
        <end position="123"/>
    </location>
</feature>
<dbReference type="Pfam" id="PF07596">
    <property type="entry name" value="SBP_bac_10"/>
    <property type="match status" value="1"/>
</dbReference>
<dbReference type="AlphaFoldDB" id="A0A7V9A6Y4"/>
<sequence>MHSFRRGNAKVIIIVVLVIVVVMGLMCTGLAVAILLPAVSQARMAAQRMQSRNNLKQIALALHNYHDTYGTFPPAYIPDEDGKPMHSWRVLILPFTESHYIYDQYDFSQPWDSPANMQACGTMPGAYVSPALGANDLEERTTYVAISGPKTVLGTDQSKPFSEIVVGTSNVIMVVEDTTTPVPWNKPVDISPQALTSKNFDDQYFGGIQAAMADGSVHFFPEGSKQQVQGMMSIDGS</sequence>
<name>A0A7V9A6Y4_9BACT</name>
<dbReference type="EMBL" id="JABRWO010000004">
    <property type="protein sequence ID" value="MBA2114767.1"/>
    <property type="molecule type" value="Genomic_DNA"/>
</dbReference>
<dbReference type="InterPro" id="IPR011453">
    <property type="entry name" value="DUF1559"/>
</dbReference>
<evidence type="ECO:0000259" key="2">
    <source>
        <dbReference type="Pfam" id="PF07596"/>
    </source>
</evidence>
<keyword evidence="1" id="KW-1133">Transmembrane helix</keyword>
<keyword evidence="4" id="KW-1185">Reference proteome</keyword>
<proteinExistence type="predicted"/>
<organism evidence="3 4">
    <name type="scientific">Bremerella alba</name>
    <dbReference type="NCBI Taxonomy" id="980252"/>
    <lineage>
        <taxon>Bacteria</taxon>
        <taxon>Pseudomonadati</taxon>
        <taxon>Planctomycetota</taxon>
        <taxon>Planctomycetia</taxon>
        <taxon>Pirellulales</taxon>
        <taxon>Pirellulaceae</taxon>
        <taxon>Bremerella</taxon>
    </lineage>
</organism>
<keyword evidence="1" id="KW-0812">Transmembrane</keyword>
<gene>
    <name evidence="3" type="ORF">HOV93_19340</name>
</gene>
<dbReference type="SUPFAM" id="SSF54523">
    <property type="entry name" value="Pili subunits"/>
    <property type="match status" value="1"/>
</dbReference>
<reference evidence="3 4" key="1">
    <citation type="submission" date="2020-05" db="EMBL/GenBank/DDBJ databases">
        <title>Bremerella alba sp. nov., a novel planctomycete isolated from the surface of the macroalga Fucus spiralis.</title>
        <authorList>
            <person name="Godinho O."/>
            <person name="Botelho R."/>
            <person name="Albuquerque L."/>
            <person name="Wiegand S."/>
            <person name="Da Costa M.S."/>
            <person name="Lobo-Da-Cunha A."/>
            <person name="Jogler C."/>
            <person name="Lage O.M."/>
        </authorList>
    </citation>
    <scope>NUCLEOTIDE SEQUENCE [LARGE SCALE GENOMIC DNA]</scope>
    <source>
        <strain evidence="3 4">FF15</strain>
    </source>
</reference>
<dbReference type="RefSeq" id="WP_207396219.1">
    <property type="nucleotide sequence ID" value="NZ_JABRWO010000004.1"/>
</dbReference>
<evidence type="ECO:0000256" key="1">
    <source>
        <dbReference type="SAM" id="Phobius"/>
    </source>
</evidence>
<dbReference type="NCBIfam" id="TIGR04294">
    <property type="entry name" value="pre_pil_HX9DG"/>
    <property type="match status" value="1"/>
</dbReference>
<protein>
    <recommendedName>
        <fullName evidence="2">DUF1559 domain-containing protein</fullName>
    </recommendedName>
</protein>
<comment type="caution">
    <text evidence="3">The sequence shown here is derived from an EMBL/GenBank/DDBJ whole genome shotgun (WGS) entry which is preliminary data.</text>
</comment>
<dbReference type="PANTHER" id="PTHR30093">
    <property type="entry name" value="GENERAL SECRETION PATHWAY PROTEIN G"/>
    <property type="match status" value="1"/>
</dbReference>
<evidence type="ECO:0000313" key="3">
    <source>
        <dbReference type="EMBL" id="MBA2114767.1"/>
    </source>
</evidence>
<accession>A0A7V9A6Y4</accession>
<dbReference type="InterPro" id="IPR045584">
    <property type="entry name" value="Pilin-like"/>
</dbReference>
<keyword evidence="1" id="KW-0472">Membrane</keyword>
<dbReference type="Proteomes" id="UP000551616">
    <property type="component" value="Unassembled WGS sequence"/>
</dbReference>
<dbReference type="InterPro" id="IPR027558">
    <property type="entry name" value="Pre_pil_HX9DG_C"/>
</dbReference>